<reference evidence="5 6" key="1">
    <citation type="submission" date="2019-11" db="EMBL/GenBank/DDBJ databases">
        <authorList>
            <person name="Zheng R.K."/>
            <person name="Sun C.M."/>
        </authorList>
    </citation>
    <scope>NUCLEOTIDE SEQUENCE [LARGE SCALE GENOMIC DNA]</scope>
    <source>
        <strain evidence="5 6">SRB007</strain>
    </source>
</reference>
<protein>
    <recommendedName>
        <fullName evidence="2">RNA 2',3'-cyclic phosphodiesterase</fullName>
        <shortName evidence="2">RNA 2',3'-CPDase</shortName>
        <ecNumber evidence="2">3.1.4.58</ecNumber>
    </recommendedName>
</protein>
<dbReference type="Gene3D" id="3.90.1140.10">
    <property type="entry name" value="Cyclic phosphodiesterase"/>
    <property type="match status" value="1"/>
</dbReference>
<feature type="active site" description="Proton donor" evidence="2">
    <location>
        <position position="47"/>
    </location>
</feature>
<keyword evidence="6" id="KW-1185">Reference proteome</keyword>
<evidence type="ECO:0000259" key="4">
    <source>
        <dbReference type="Pfam" id="PF02834"/>
    </source>
</evidence>
<dbReference type="EMBL" id="CP046400">
    <property type="protein sequence ID" value="QGY39960.1"/>
    <property type="molecule type" value="Genomic_DNA"/>
</dbReference>
<dbReference type="PANTHER" id="PTHR35561:SF1">
    <property type="entry name" value="RNA 2',3'-CYCLIC PHOSPHODIESTERASE"/>
    <property type="match status" value="1"/>
</dbReference>
<evidence type="ECO:0000313" key="6">
    <source>
        <dbReference type="Proteomes" id="UP000428328"/>
    </source>
</evidence>
<evidence type="ECO:0000256" key="1">
    <source>
        <dbReference type="ARBA" id="ARBA00022801"/>
    </source>
</evidence>
<dbReference type="GO" id="GO:0004113">
    <property type="term" value="F:2',3'-cyclic-nucleotide 3'-phosphodiesterase activity"/>
    <property type="evidence" value="ECO:0007669"/>
    <property type="project" value="InterPro"/>
</dbReference>
<feature type="domain" description="Phosphoesterase HXTX" evidence="4">
    <location>
        <begin position="104"/>
        <end position="175"/>
    </location>
</feature>
<dbReference type="Proteomes" id="UP000428328">
    <property type="component" value="Chromosome"/>
</dbReference>
<evidence type="ECO:0000313" key="5">
    <source>
        <dbReference type="EMBL" id="QGY39960.1"/>
    </source>
</evidence>
<feature type="short sequence motif" description="HXTX 1" evidence="2">
    <location>
        <begin position="47"/>
        <end position="50"/>
    </location>
</feature>
<evidence type="ECO:0000256" key="3">
    <source>
        <dbReference type="SAM" id="MobiDB-lite"/>
    </source>
</evidence>
<dbReference type="SUPFAM" id="SSF55144">
    <property type="entry name" value="LigT-like"/>
    <property type="match status" value="1"/>
</dbReference>
<accession>A0A6I6JFW8</accession>
<feature type="active site" description="Proton acceptor" evidence="2">
    <location>
        <position position="132"/>
    </location>
</feature>
<name>A0A6I6JFW8_9BACT</name>
<dbReference type="PANTHER" id="PTHR35561">
    <property type="entry name" value="RNA 2',3'-CYCLIC PHOSPHODIESTERASE"/>
    <property type="match status" value="1"/>
</dbReference>
<dbReference type="GO" id="GO:0008664">
    <property type="term" value="F:RNA 2',3'-cyclic 3'-phosphodiesterase activity"/>
    <property type="evidence" value="ECO:0007669"/>
    <property type="project" value="UniProtKB-EC"/>
</dbReference>
<comment type="function">
    <text evidence="2">Hydrolyzes RNA 2',3'-cyclic phosphodiester to an RNA 2'-phosphomonoester.</text>
</comment>
<gene>
    <name evidence="5" type="primary">thpR</name>
    <name evidence="5" type="ORF">GM415_07415</name>
</gene>
<keyword evidence="1 2" id="KW-0378">Hydrolase</keyword>
<comment type="catalytic activity">
    <reaction evidence="2">
        <text>a 3'-end 2',3'-cyclophospho-ribonucleotide-RNA + H2O = a 3'-end 2'-phospho-ribonucleotide-RNA + H(+)</text>
        <dbReference type="Rhea" id="RHEA:11828"/>
        <dbReference type="Rhea" id="RHEA-COMP:10464"/>
        <dbReference type="Rhea" id="RHEA-COMP:17353"/>
        <dbReference type="ChEBI" id="CHEBI:15377"/>
        <dbReference type="ChEBI" id="CHEBI:15378"/>
        <dbReference type="ChEBI" id="CHEBI:83064"/>
        <dbReference type="ChEBI" id="CHEBI:173113"/>
        <dbReference type="EC" id="3.1.4.58"/>
    </reaction>
</comment>
<dbReference type="AlphaFoldDB" id="A0A6I6JFW8"/>
<dbReference type="NCBIfam" id="TIGR02258">
    <property type="entry name" value="2_5_ligase"/>
    <property type="match status" value="1"/>
</dbReference>
<dbReference type="InterPro" id="IPR009097">
    <property type="entry name" value="Cyclic_Pdiesterase"/>
</dbReference>
<feature type="region of interest" description="Disordered" evidence="3">
    <location>
        <begin position="184"/>
        <end position="205"/>
    </location>
</feature>
<evidence type="ECO:0000256" key="2">
    <source>
        <dbReference type="HAMAP-Rule" id="MF_01940"/>
    </source>
</evidence>
<feature type="short sequence motif" description="HXTX 2" evidence="2">
    <location>
        <begin position="132"/>
        <end position="135"/>
    </location>
</feature>
<comment type="similarity">
    <text evidence="2">Belongs to the 2H phosphoesterase superfamily. ThpR family.</text>
</comment>
<dbReference type="HAMAP" id="MF_01940">
    <property type="entry name" value="RNA_CPDase"/>
    <property type="match status" value="1"/>
</dbReference>
<proteinExistence type="inferred from homology"/>
<sequence length="205" mass="22807">MRRNYTMRLFIGIPLPESYHDKAEKLARLLDRKLASRIKWTPRGNAHITLAFLGHVDKEALPRVKTLLSTVGYPSFSLRAGGCGYFPNAKKPRVLWTGIMKGARACADLAASVTAAITPIGFAPEEQPFTSHITLGRIKENRNDDWESALLLCRGVWPSFTVDRFTLWQSELSEEGASYTALEEFPLGPPEAPVSRPTAPRTAVR</sequence>
<dbReference type="Pfam" id="PF02834">
    <property type="entry name" value="LigT_PEase"/>
    <property type="match status" value="2"/>
</dbReference>
<dbReference type="EC" id="3.1.4.58" evidence="2"/>
<feature type="domain" description="Phosphoesterase HXTX" evidence="4">
    <location>
        <begin position="13"/>
        <end position="96"/>
    </location>
</feature>
<dbReference type="InterPro" id="IPR004175">
    <property type="entry name" value="RNA_CPDase"/>
</dbReference>
<dbReference type="KEGG" id="psel:GM415_07415"/>
<organism evidence="5 6">
    <name type="scientific">Pseudodesulfovibrio cashew</name>
    <dbReference type="NCBI Taxonomy" id="2678688"/>
    <lineage>
        <taxon>Bacteria</taxon>
        <taxon>Pseudomonadati</taxon>
        <taxon>Thermodesulfobacteriota</taxon>
        <taxon>Desulfovibrionia</taxon>
        <taxon>Desulfovibrionales</taxon>
        <taxon>Desulfovibrionaceae</taxon>
    </lineage>
</organism>
<dbReference type="InterPro" id="IPR014051">
    <property type="entry name" value="Phosphoesterase_HXTX"/>
</dbReference>